<dbReference type="Pfam" id="PF05046">
    <property type="entry name" value="Img2"/>
    <property type="match status" value="1"/>
</dbReference>
<reference evidence="8" key="1">
    <citation type="submission" date="2021-12" db="EMBL/GenBank/DDBJ databases">
        <authorList>
            <person name="King R."/>
        </authorList>
    </citation>
    <scope>NUCLEOTIDE SEQUENCE</scope>
</reference>
<dbReference type="Proteomes" id="UP001154078">
    <property type="component" value="Chromosome 7"/>
</dbReference>
<dbReference type="Gene3D" id="3.30.780.10">
    <property type="entry name" value="SUI1-like domain"/>
    <property type="match status" value="1"/>
</dbReference>
<evidence type="ECO:0000256" key="4">
    <source>
        <dbReference type="ARBA" id="ARBA00023128"/>
    </source>
</evidence>
<evidence type="ECO:0000256" key="5">
    <source>
        <dbReference type="ARBA" id="ARBA00023274"/>
    </source>
</evidence>
<evidence type="ECO:0000313" key="8">
    <source>
        <dbReference type="EMBL" id="CAH0560108.1"/>
    </source>
</evidence>
<keyword evidence="9" id="KW-1185">Reference proteome</keyword>
<keyword evidence="5" id="KW-0687">Ribonucleoprotein</keyword>
<dbReference type="EMBL" id="OV121138">
    <property type="protein sequence ID" value="CAH0560108.1"/>
    <property type="molecule type" value="Genomic_DNA"/>
</dbReference>
<name>A0A9P0BE46_BRAAE</name>
<evidence type="ECO:0000256" key="1">
    <source>
        <dbReference type="ARBA" id="ARBA00004173"/>
    </source>
</evidence>
<dbReference type="OrthoDB" id="19439at2759"/>
<dbReference type="FunFam" id="3.30.780.10:FF:000009">
    <property type="entry name" value="39S ribosomal protein L49, mitochondrial"/>
    <property type="match status" value="1"/>
</dbReference>
<dbReference type="InterPro" id="IPR007740">
    <property type="entry name" value="Ribosomal_mL49"/>
</dbReference>
<dbReference type="AlphaFoldDB" id="A0A9P0BE46"/>
<keyword evidence="4" id="KW-0496">Mitochondrion</keyword>
<gene>
    <name evidence="8" type="ORF">MELIAE_LOCUS9928</name>
</gene>
<dbReference type="GO" id="GO:0006412">
    <property type="term" value="P:translation"/>
    <property type="evidence" value="ECO:0007669"/>
    <property type="project" value="InterPro"/>
</dbReference>
<sequence length="176" mass="20773">MSVISTKLRLVINNLSKINLRAKQIIRHGGYYSSEYLEDLGKVSTKFEVTKDPVDWKCVENILPRKTIPEPVKKDEYPSGWQPQADDMQSRPYYIERTRNHLIPVYLDLAQHNIRRHTIIRRVKGDIWLLEKEVTEFLQTLSNKPIRLQVNEFAGFIRINGDFVNAIKYWLKNKGY</sequence>
<evidence type="ECO:0000313" key="9">
    <source>
        <dbReference type="Proteomes" id="UP001154078"/>
    </source>
</evidence>
<dbReference type="GO" id="GO:0005762">
    <property type="term" value="C:mitochondrial large ribosomal subunit"/>
    <property type="evidence" value="ECO:0007669"/>
    <property type="project" value="TreeGrafter"/>
</dbReference>
<evidence type="ECO:0000256" key="6">
    <source>
        <dbReference type="ARBA" id="ARBA00035191"/>
    </source>
</evidence>
<comment type="subcellular location">
    <subcellularLocation>
        <location evidence="1">Mitochondrion</location>
    </subcellularLocation>
</comment>
<dbReference type="PANTHER" id="PTHR13477">
    <property type="entry name" value="MITOCHONDRIAL 39S RIBOSOMAL PROTEIN L49"/>
    <property type="match status" value="1"/>
</dbReference>
<protein>
    <recommendedName>
        <fullName evidence="6">Large ribosomal subunit protein mL49</fullName>
    </recommendedName>
    <alternativeName>
        <fullName evidence="7">39S ribosomal protein L49, mitochondrial</fullName>
    </alternativeName>
</protein>
<keyword evidence="3" id="KW-0689">Ribosomal protein</keyword>
<evidence type="ECO:0000256" key="7">
    <source>
        <dbReference type="ARBA" id="ARBA00035545"/>
    </source>
</evidence>
<accession>A0A9P0BE46</accession>
<proteinExistence type="inferred from homology"/>
<evidence type="ECO:0000256" key="3">
    <source>
        <dbReference type="ARBA" id="ARBA00022980"/>
    </source>
</evidence>
<comment type="similarity">
    <text evidence="2">Belongs to the mitochondrion-specific ribosomal protein mL49 family.</text>
</comment>
<evidence type="ECO:0000256" key="2">
    <source>
        <dbReference type="ARBA" id="ARBA00005677"/>
    </source>
</evidence>
<dbReference type="GO" id="GO:0003735">
    <property type="term" value="F:structural constituent of ribosome"/>
    <property type="evidence" value="ECO:0007669"/>
    <property type="project" value="InterPro"/>
</dbReference>
<organism evidence="8 9">
    <name type="scientific">Brassicogethes aeneus</name>
    <name type="common">Rape pollen beetle</name>
    <name type="synonym">Meligethes aeneus</name>
    <dbReference type="NCBI Taxonomy" id="1431903"/>
    <lineage>
        <taxon>Eukaryota</taxon>
        <taxon>Metazoa</taxon>
        <taxon>Ecdysozoa</taxon>
        <taxon>Arthropoda</taxon>
        <taxon>Hexapoda</taxon>
        <taxon>Insecta</taxon>
        <taxon>Pterygota</taxon>
        <taxon>Neoptera</taxon>
        <taxon>Endopterygota</taxon>
        <taxon>Coleoptera</taxon>
        <taxon>Polyphaga</taxon>
        <taxon>Cucujiformia</taxon>
        <taxon>Nitidulidae</taxon>
        <taxon>Meligethinae</taxon>
        <taxon>Brassicogethes</taxon>
    </lineage>
</organism>
<dbReference type="PANTHER" id="PTHR13477:SF0">
    <property type="entry name" value="LARGE RIBOSOMAL SUBUNIT PROTEIN ML49"/>
    <property type="match status" value="1"/>
</dbReference>